<dbReference type="Pfam" id="PF07729">
    <property type="entry name" value="FCD"/>
    <property type="match status" value="1"/>
</dbReference>
<dbReference type="SMART" id="SM00895">
    <property type="entry name" value="FCD"/>
    <property type="match status" value="1"/>
</dbReference>
<keyword evidence="3" id="KW-0804">Transcription</keyword>
<organism evidence="5 6">
    <name type="scientific">Piscibacillus salipiscarius</name>
    <dbReference type="NCBI Taxonomy" id="299480"/>
    <lineage>
        <taxon>Bacteria</taxon>
        <taxon>Bacillati</taxon>
        <taxon>Bacillota</taxon>
        <taxon>Bacilli</taxon>
        <taxon>Bacillales</taxon>
        <taxon>Bacillaceae</taxon>
        <taxon>Piscibacillus</taxon>
    </lineage>
</organism>
<dbReference type="InterPro" id="IPR036390">
    <property type="entry name" value="WH_DNA-bd_sf"/>
</dbReference>
<dbReference type="CDD" id="cd07377">
    <property type="entry name" value="WHTH_GntR"/>
    <property type="match status" value="1"/>
</dbReference>
<dbReference type="SUPFAM" id="SSF46785">
    <property type="entry name" value="Winged helix' DNA-binding domain"/>
    <property type="match status" value="1"/>
</dbReference>
<dbReference type="InterPro" id="IPR008920">
    <property type="entry name" value="TF_FadR/GntR_C"/>
</dbReference>
<feature type="domain" description="HTH gntR-type" evidence="4">
    <location>
        <begin position="6"/>
        <end position="73"/>
    </location>
</feature>
<reference evidence="6" key="1">
    <citation type="journal article" date="2019" name="Int. J. Syst. Evol. Microbiol.">
        <title>The Global Catalogue of Microorganisms (GCM) 10K type strain sequencing project: providing services to taxonomists for standard genome sequencing and annotation.</title>
        <authorList>
            <consortium name="The Broad Institute Genomics Platform"/>
            <consortium name="The Broad Institute Genome Sequencing Center for Infectious Disease"/>
            <person name="Wu L."/>
            <person name="Ma J."/>
        </authorList>
    </citation>
    <scope>NUCLEOTIDE SEQUENCE [LARGE SCALE GENOMIC DNA]</scope>
    <source>
        <strain evidence="6">TISTR 1571</strain>
    </source>
</reference>
<evidence type="ECO:0000256" key="1">
    <source>
        <dbReference type="ARBA" id="ARBA00023015"/>
    </source>
</evidence>
<dbReference type="EMBL" id="JBHUMZ010000011">
    <property type="protein sequence ID" value="MFD2637891.1"/>
    <property type="molecule type" value="Genomic_DNA"/>
</dbReference>
<dbReference type="Gene3D" id="1.20.120.530">
    <property type="entry name" value="GntR ligand-binding domain-like"/>
    <property type="match status" value="1"/>
</dbReference>
<keyword evidence="2" id="KW-0238">DNA-binding</keyword>
<protein>
    <submittedName>
        <fullName evidence="5">GntR family transcriptional regulator</fullName>
    </submittedName>
</protein>
<evidence type="ECO:0000259" key="4">
    <source>
        <dbReference type="PROSITE" id="PS50949"/>
    </source>
</evidence>
<dbReference type="Proteomes" id="UP001597452">
    <property type="component" value="Unassembled WGS sequence"/>
</dbReference>
<dbReference type="PANTHER" id="PTHR43537">
    <property type="entry name" value="TRANSCRIPTIONAL REGULATOR, GNTR FAMILY"/>
    <property type="match status" value="1"/>
</dbReference>
<dbReference type="SMART" id="SM00345">
    <property type="entry name" value="HTH_GNTR"/>
    <property type="match status" value="1"/>
</dbReference>
<evidence type="ECO:0000313" key="6">
    <source>
        <dbReference type="Proteomes" id="UP001597452"/>
    </source>
</evidence>
<gene>
    <name evidence="5" type="ORF">ACFSW4_03240</name>
</gene>
<dbReference type="InterPro" id="IPR011711">
    <property type="entry name" value="GntR_C"/>
</dbReference>
<name>A0ABW5Q7T6_9BACI</name>
<evidence type="ECO:0000256" key="2">
    <source>
        <dbReference type="ARBA" id="ARBA00023125"/>
    </source>
</evidence>
<dbReference type="PROSITE" id="PS50949">
    <property type="entry name" value="HTH_GNTR"/>
    <property type="match status" value="1"/>
</dbReference>
<dbReference type="InterPro" id="IPR036388">
    <property type="entry name" value="WH-like_DNA-bd_sf"/>
</dbReference>
<accession>A0ABW5Q7T6</accession>
<dbReference type="SUPFAM" id="SSF48008">
    <property type="entry name" value="GntR ligand-binding domain-like"/>
    <property type="match status" value="1"/>
</dbReference>
<dbReference type="Pfam" id="PF00392">
    <property type="entry name" value="GntR"/>
    <property type="match status" value="1"/>
</dbReference>
<dbReference type="InterPro" id="IPR000524">
    <property type="entry name" value="Tscrpt_reg_HTH_GntR"/>
</dbReference>
<proteinExistence type="predicted"/>
<keyword evidence="1" id="KW-0805">Transcription regulation</keyword>
<dbReference type="RefSeq" id="WP_377327415.1">
    <property type="nucleotide sequence ID" value="NZ_JBHUMZ010000011.1"/>
</dbReference>
<evidence type="ECO:0000256" key="3">
    <source>
        <dbReference type="ARBA" id="ARBA00023163"/>
    </source>
</evidence>
<dbReference type="Gene3D" id="1.10.10.10">
    <property type="entry name" value="Winged helix-like DNA-binding domain superfamily/Winged helix DNA-binding domain"/>
    <property type="match status" value="1"/>
</dbReference>
<comment type="caution">
    <text evidence="5">The sequence shown here is derived from an EMBL/GenBank/DDBJ whole genome shotgun (WGS) entry which is preliminary data.</text>
</comment>
<sequence>MLEKQVPYYVQFYHLIKQMIFDGKYQPGDRINETQLAREHQVSKSPIREAIRILEKEGLLTVENSKVVVYEPKIKDVKEVYFCRQALESFAVRLTTQIATDLEIRQIEEVLNKTEEAISNNEGSNVIINLNEQFHDLIVTFTRNSRLQKQVDDLNSLIHYFRIMNFKGEQRAQKILDQHKDIFTYIKNREAERAAEQMIKHLDDDVEHLLRVLEE</sequence>
<evidence type="ECO:0000313" key="5">
    <source>
        <dbReference type="EMBL" id="MFD2637891.1"/>
    </source>
</evidence>
<keyword evidence="6" id="KW-1185">Reference proteome</keyword>
<dbReference type="PANTHER" id="PTHR43537:SF47">
    <property type="entry name" value="REGULATORY PROTEIN GNTR HTH"/>
    <property type="match status" value="1"/>
</dbReference>